<accession>F4W623</accession>
<dbReference type="InParanoid" id="F4W623"/>
<keyword evidence="2" id="KW-1185">Reference proteome</keyword>
<gene>
    <name evidence="1" type="ORF">G5I_00916</name>
</gene>
<dbReference type="EMBL" id="GL887707">
    <property type="protein sequence ID" value="EGI70158.1"/>
    <property type="molecule type" value="Genomic_DNA"/>
</dbReference>
<name>F4W623_ACREC</name>
<evidence type="ECO:0000313" key="2">
    <source>
        <dbReference type="Proteomes" id="UP000007755"/>
    </source>
</evidence>
<sequence>MWLPRGDDACSCASTCIVPSDSNAISIAHSSQSAARVSMGVKERSRDEARATWDARGMDSKFEF</sequence>
<evidence type="ECO:0000313" key="1">
    <source>
        <dbReference type="EMBL" id="EGI70158.1"/>
    </source>
</evidence>
<protein>
    <submittedName>
        <fullName evidence="1">Uncharacterized protein</fullName>
    </submittedName>
</protein>
<organism evidence="2">
    <name type="scientific">Acromyrmex echinatior</name>
    <name type="common">Panamanian leafcutter ant</name>
    <name type="synonym">Acromyrmex octospinosus echinatior</name>
    <dbReference type="NCBI Taxonomy" id="103372"/>
    <lineage>
        <taxon>Eukaryota</taxon>
        <taxon>Metazoa</taxon>
        <taxon>Ecdysozoa</taxon>
        <taxon>Arthropoda</taxon>
        <taxon>Hexapoda</taxon>
        <taxon>Insecta</taxon>
        <taxon>Pterygota</taxon>
        <taxon>Neoptera</taxon>
        <taxon>Endopterygota</taxon>
        <taxon>Hymenoptera</taxon>
        <taxon>Apocrita</taxon>
        <taxon>Aculeata</taxon>
        <taxon>Formicoidea</taxon>
        <taxon>Formicidae</taxon>
        <taxon>Myrmicinae</taxon>
        <taxon>Acromyrmex</taxon>
    </lineage>
</organism>
<proteinExistence type="predicted"/>
<dbReference type="AlphaFoldDB" id="F4W623"/>
<reference evidence="1" key="1">
    <citation type="submission" date="2011-02" db="EMBL/GenBank/DDBJ databases">
        <title>The genome of the leaf-cutting ant Acromyrmex echinatior suggests key adaptations to social evolution and fungus farming.</title>
        <authorList>
            <person name="Nygaard S."/>
            <person name="Zhang G."/>
        </authorList>
    </citation>
    <scope>NUCLEOTIDE SEQUENCE</scope>
</reference>
<dbReference type="Proteomes" id="UP000007755">
    <property type="component" value="Unassembled WGS sequence"/>
</dbReference>